<dbReference type="EMBL" id="PGCK01000001">
    <property type="protein sequence ID" value="MCD1293809.1"/>
    <property type="molecule type" value="Genomic_DNA"/>
</dbReference>
<reference evidence="3 4" key="1">
    <citation type="submission" date="2017-11" db="EMBL/GenBank/DDBJ databases">
        <title>Isolation and Characterization of Family Methanocellaceae Species from Potential Methane Hydrate Area Offshore Southwestern Taiwan.</title>
        <authorList>
            <person name="Zhang W.-L."/>
            <person name="Chen W.-C."/>
            <person name="Lai M.-C."/>
            <person name="Chen S.-C."/>
        </authorList>
    </citation>
    <scope>NUCLEOTIDE SEQUENCE [LARGE SCALE GENOMIC DNA]</scope>
    <source>
        <strain evidence="3 4">CWC-04</strain>
    </source>
</reference>
<organism evidence="3 4">
    <name type="scientific">Methanooceanicella nereidis</name>
    <dbReference type="NCBI Taxonomy" id="2052831"/>
    <lineage>
        <taxon>Archaea</taxon>
        <taxon>Methanobacteriati</taxon>
        <taxon>Methanobacteriota</taxon>
        <taxon>Stenosarchaea group</taxon>
        <taxon>Methanomicrobia</taxon>
        <taxon>Methanocellales</taxon>
        <taxon>Methanocellaceae</taxon>
        <taxon>Methanooceanicella</taxon>
    </lineage>
</organism>
<comment type="caution">
    <text evidence="3">The sequence shown here is derived from an EMBL/GenBank/DDBJ whole genome shotgun (WGS) entry which is preliminary data.</text>
</comment>
<keyword evidence="4" id="KW-1185">Reference proteome</keyword>
<keyword evidence="1" id="KW-0175">Coiled coil</keyword>
<keyword evidence="2" id="KW-1133">Transmembrane helix</keyword>
<dbReference type="Proteomes" id="UP001320159">
    <property type="component" value="Unassembled WGS sequence"/>
</dbReference>
<evidence type="ECO:0000256" key="2">
    <source>
        <dbReference type="SAM" id="Phobius"/>
    </source>
</evidence>
<dbReference type="AlphaFoldDB" id="A0AAP2RAC9"/>
<proteinExistence type="predicted"/>
<feature type="coiled-coil region" evidence="1">
    <location>
        <begin position="59"/>
        <end position="93"/>
    </location>
</feature>
<sequence>MVRPEEISSRINRSLDRITNRNTMIACLIVIVILVAGVLALFLNMNSQGQQVIAKQLEYNEINGKYNELTASNAALNDNYNNLSNEYNSLYDNYCKLAEEKSSIESESQGAKSKVDSFLENGMRVAYWYEIYNKGTGKDARKVVHVVAYNVGMDRATQVTMKCDALDSYNDGVAEKKFWNVDPLDKREYSWEYVENADIRKVWVEFQ</sequence>
<accession>A0AAP2RAC9</accession>
<keyword evidence="2" id="KW-0812">Transmembrane</keyword>
<name>A0AAP2RAC9_9EURY</name>
<evidence type="ECO:0000256" key="1">
    <source>
        <dbReference type="SAM" id="Coils"/>
    </source>
</evidence>
<feature type="transmembrane region" description="Helical" evidence="2">
    <location>
        <begin position="21"/>
        <end position="43"/>
    </location>
</feature>
<evidence type="ECO:0000313" key="3">
    <source>
        <dbReference type="EMBL" id="MCD1293809.1"/>
    </source>
</evidence>
<dbReference type="RefSeq" id="WP_230740136.1">
    <property type="nucleotide sequence ID" value="NZ_PGCK01000001.1"/>
</dbReference>
<protein>
    <submittedName>
        <fullName evidence="3">Uncharacterized protein</fullName>
    </submittedName>
</protein>
<evidence type="ECO:0000313" key="4">
    <source>
        <dbReference type="Proteomes" id="UP001320159"/>
    </source>
</evidence>
<keyword evidence="2" id="KW-0472">Membrane</keyword>
<gene>
    <name evidence="3" type="ORF">CUJ83_02205</name>
</gene>